<dbReference type="InterPro" id="IPR041757">
    <property type="entry name" value="CysN_GTP-bd"/>
</dbReference>
<evidence type="ECO:0000256" key="3">
    <source>
        <dbReference type="ARBA" id="ARBA00022695"/>
    </source>
</evidence>
<keyword evidence="4" id="KW-0547">Nucleotide-binding</keyword>
<organism evidence="8 9">
    <name type="scientific">Rariglobus hedericola</name>
    <dbReference type="NCBI Taxonomy" id="2597822"/>
    <lineage>
        <taxon>Bacteria</taxon>
        <taxon>Pseudomonadati</taxon>
        <taxon>Verrucomicrobiota</taxon>
        <taxon>Opitutia</taxon>
        <taxon>Opitutales</taxon>
        <taxon>Opitutaceae</taxon>
        <taxon>Rariglobus</taxon>
    </lineage>
</organism>
<dbReference type="OrthoDB" id="9804504at2"/>
<dbReference type="GO" id="GO:0006790">
    <property type="term" value="P:sulfur compound metabolic process"/>
    <property type="evidence" value="ECO:0007669"/>
    <property type="project" value="InterPro"/>
</dbReference>
<dbReference type="GO" id="GO:0003924">
    <property type="term" value="F:GTPase activity"/>
    <property type="evidence" value="ECO:0007669"/>
    <property type="project" value="InterPro"/>
</dbReference>
<dbReference type="SUPFAM" id="SSF50465">
    <property type="entry name" value="EF-Tu/eEF-1alpha/eIF2-gamma C-terminal domain"/>
    <property type="match status" value="1"/>
</dbReference>
<dbReference type="Pfam" id="PF22594">
    <property type="entry name" value="GTP-eEF1A_C"/>
    <property type="match status" value="1"/>
</dbReference>
<dbReference type="GO" id="GO:0005525">
    <property type="term" value="F:GTP binding"/>
    <property type="evidence" value="ECO:0007669"/>
    <property type="project" value="UniProtKB-KW"/>
</dbReference>
<dbReference type="Pfam" id="PF00009">
    <property type="entry name" value="GTP_EFTU"/>
    <property type="match status" value="1"/>
</dbReference>
<dbReference type="GO" id="GO:0005524">
    <property type="term" value="F:ATP binding"/>
    <property type="evidence" value="ECO:0007669"/>
    <property type="project" value="UniProtKB-KW"/>
</dbReference>
<evidence type="ECO:0000256" key="2">
    <source>
        <dbReference type="ARBA" id="ARBA00022679"/>
    </source>
</evidence>
<keyword evidence="9" id="KW-1185">Reference proteome</keyword>
<dbReference type="Gene3D" id="2.40.30.10">
    <property type="entry name" value="Translation factors"/>
    <property type="match status" value="2"/>
</dbReference>
<evidence type="ECO:0000256" key="6">
    <source>
        <dbReference type="ARBA" id="ARBA00023134"/>
    </source>
</evidence>
<reference evidence="8 9" key="1">
    <citation type="submission" date="2019-07" db="EMBL/GenBank/DDBJ databases">
        <title>Description of 53C-WASEF.</title>
        <authorList>
            <person name="Pitt A."/>
            <person name="Hahn M.W."/>
        </authorList>
    </citation>
    <scope>NUCLEOTIDE SEQUENCE [LARGE SCALE GENOMIC DNA]</scope>
    <source>
        <strain evidence="8 9">53C-WASEF</strain>
    </source>
</reference>
<dbReference type="PRINTS" id="PR00315">
    <property type="entry name" value="ELONGATNFCT"/>
</dbReference>
<evidence type="ECO:0000256" key="5">
    <source>
        <dbReference type="ARBA" id="ARBA00022840"/>
    </source>
</evidence>
<evidence type="ECO:0000259" key="7">
    <source>
        <dbReference type="PROSITE" id="PS51722"/>
    </source>
</evidence>
<dbReference type="CDD" id="cd04095">
    <property type="entry name" value="CysN_NoDQ_III"/>
    <property type="match status" value="1"/>
</dbReference>
<dbReference type="InterPro" id="IPR009001">
    <property type="entry name" value="Transl_elong_EF1A/Init_IF2_C"/>
</dbReference>
<dbReference type="InterPro" id="IPR027417">
    <property type="entry name" value="P-loop_NTPase"/>
</dbReference>
<sequence length="432" mass="47947">MTASTPAPAHQHTDQHYLAMDLLRFTTAGSVDDGKSTLIGRLLYDSKSIFEDQLDAIERATEQRGEEHLNLSLLTDGLRAEREQGITIDVAYRYFATPRRKFIVADTPGHIQYTRNMVTGASTANLAIILIDARKGVIEQTCRHSFIASLLRIPHVVVCVNKMDLVDYSEARFNEIVASYSEFASRLEIPDIKFIPISALHGDNVVDRSAKMPWYQGSALLYTLETVYIGSDVNHIDARFPVQTVIRPNTDEHHDFRGFAGRVAGGVFKVGDEIVSQPSGLTSRIKSIQGPSGDIAEAFAPMSVVMTLEDEIDVSRGDTITKANNPPHVTQDVEAMICWFSDKKLVPNGKYIIRHTTREAKSVIKAVRYKVNINTLHKAEGDLEIGMNDIGRIQLRTAVPLISDSYQRNRNTGSFILIDEFSNATVAAGMIL</sequence>
<dbReference type="EC" id="2.7.7.4" evidence="1"/>
<dbReference type="PROSITE" id="PS51722">
    <property type="entry name" value="G_TR_2"/>
    <property type="match status" value="1"/>
</dbReference>
<dbReference type="InterPro" id="IPR050100">
    <property type="entry name" value="TRAFAC_GTPase_members"/>
</dbReference>
<evidence type="ECO:0000313" key="8">
    <source>
        <dbReference type="EMBL" id="TSJ78511.1"/>
    </source>
</evidence>
<gene>
    <name evidence="8" type="ORF">FPL22_04205</name>
</gene>
<dbReference type="PROSITE" id="PS00301">
    <property type="entry name" value="G_TR_1"/>
    <property type="match status" value="1"/>
</dbReference>
<evidence type="ECO:0000313" key="9">
    <source>
        <dbReference type="Proteomes" id="UP000315648"/>
    </source>
</evidence>
<dbReference type="FunFam" id="3.40.50.300:FF:000119">
    <property type="entry name" value="Sulfate adenylyltransferase subunit 1"/>
    <property type="match status" value="1"/>
</dbReference>
<dbReference type="SUPFAM" id="SSF52540">
    <property type="entry name" value="P-loop containing nucleoside triphosphate hydrolases"/>
    <property type="match status" value="1"/>
</dbReference>
<dbReference type="EMBL" id="VMBG01000001">
    <property type="protein sequence ID" value="TSJ78511.1"/>
    <property type="molecule type" value="Genomic_DNA"/>
</dbReference>
<dbReference type="InterPro" id="IPR031157">
    <property type="entry name" value="G_TR_CS"/>
</dbReference>
<dbReference type="NCBIfam" id="TIGR02034">
    <property type="entry name" value="CysN"/>
    <property type="match status" value="1"/>
</dbReference>
<dbReference type="CDD" id="cd04166">
    <property type="entry name" value="CysN_ATPS"/>
    <property type="match status" value="1"/>
</dbReference>
<dbReference type="Proteomes" id="UP000315648">
    <property type="component" value="Unassembled WGS sequence"/>
</dbReference>
<dbReference type="RefSeq" id="WP_144228852.1">
    <property type="nucleotide sequence ID" value="NZ_CBCRVV010000034.1"/>
</dbReference>
<dbReference type="NCBIfam" id="TIGR00231">
    <property type="entry name" value="small_GTP"/>
    <property type="match status" value="1"/>
</dbReference>
<keyword evidence="2" id="KW-0808">Transferase</keyword>
<dbReference type="CDD" id="cd03695">
    <property type="entry name" value="CysN_NodQ_II"/>
    <property type="match status" value="1"/>
</dbReference>
<dbReference type="Gene3D" id="3.40.50.300">
    <property type="entry name" value="P-loop containing nucleotide triphosphate hydrolases"/>
    <property type="match status" value="1"/>
</dbReference>
<evidence type="ECO:0000256" key="1">
    <source>
        <dbReference type="ARBA" id="ARBA00012391"/>
    </source>
</evidence>
<dbReference type="InterPro" id="IPR000795">
    <property type="entry name" value="T_Tr_GTP-bd_dom"/>
</dbReference>
<dbReference type="SUPFAM" id="SSF50447">
    <property type="entry name" value="Translation proteins"/>
    <property type="match status" value="1"/>
</dbReference>
<dbReference type="AlphaFoldDB" id="A0A556QPE6"/>
<evidence type="ECO:0000256" key="4">
    <source>
        <dbReference type="ARBA" id="ARBA00022741"/>
    </source>
</evidence>
<proteinExistence type="predicted"/>
<protein>
    <recommendedName>
        <fullName evidence="1">sulfate adenylyltransferase</fullName>
        <ecNumber evidence="1">2.7.7.4</ecNumber>
    </recommendedName>
</protein>
<accession>A0A556QPE6</accession>
<name>A0A556QPE6_9BACT</name>
<dbReference type="GO" id="GO:0004781">
    <property type="term" value="F:sulfate adenylyltransferase (ATP) activity"/>
    <property type="evidence" value="ECO:0007669"/>
    <property type="project" value="UniProtKB-EC"/>
</dbReference>
<dbReference type="InterPro" id="IPR044139">
    <property type="entry name" value="CysN_NoDQ_III"/>
</dbReference>
<dbReference type="InterPro" id="IPR005225">
    <property type="entry name" value="Small_GTP-bd"/>
</dbReference>
<comment type="caution">
    <text evidence="8">The sequence shown here is derived from an EMBL/GenBank/DDBJ whole genome shotgun (WGS) entry which is preliminary data.</text>
</comment>
<dbReference type="InterPro" id="IPR011779">
    <property type="entry name" value="SO4_adenylTrfase_lsu"/>
</dbReference>
<dbReference type="InterPro" id="IPR009000">
    <property type="entry name" value="Transl_B-barrel_sf"/>
</dbReference>
<feature type="domain" description="Tr-type G" evidence="7">
    <location>
        <begin position="20"/>
        <end position="233"/>
    </location>
</feature>
<dbReference type="InterPro" id="IPR044138">
    <property type="entry name" value="CysN_II"/>
</dbReference>
<keyword evidence="5" id="KW-0067">ATP-binding</keyword>
<dbReference type="PANTHER" id="PTHR23115">
    <property type="entry name" value="TRANSLATION FACTOR"/>
    <property type="match status" value="1"/>
</dbReference>
<keyword evidence="6" id="KW-0342">GTP-binding</keyword>
<dbReference type="InterPro" id="IPR054696">
    <property type="entry name" value="GTP-eEF1A_C"/>
</dbReference>
<keyword evidence="3" id="KW-0548">Nucleotidyltransferase</keyword>